<sequence length="332" mass="33586">MSGTGPHDFAPKTAKIRGDSLLPEPEVPALRTLRRPGAFLASAAALACTAVLAPVAEAAPPVAACDPAAAVTAVPAPVPVLDWAENLGYDAQGNLWVSRLNRNEVQRYDAAGTLTATVPVEFPGAVRLGPDGLLYVVYGDAPVSVVRPGGVIRFDPAAAVPAPELYVSGFTMPNGAAFDPAGNLYVATLSGVVKVRPDASVDTAWGAPLAGLAANGAVVHDGALYITANGGPLGRIVRIPLDDPAARATVADVAGRLPGLPDFADDLLVDPSGILYVTTLTGQLVRVDPRTGAGCAVLAGQPLTAVAAAPGRPDELIASTESGALLGIRLAR</sequence>
<dbReference type="InterPro" id="IPR011042">
    <property type="entry name" value="6-blade_b-propeller_TolB-like"/>
</dbReference>
<reference evidence="2 3" key="1">
    <citation type="submission" date="2022-11" db="EMBL/GenBank/DDBJ databases">
        <title>Genome Sequencing of Nocardia sp. ON39_IFM12276 and assembly.</title>
        <authorList>
            <person name="Shimojima M."/>
            <person name="Toyokawa M."/>
            <person name="Uesaka K."/>
        </authorList>
    </citation>
    <scope>NUCLEOTIDE SEQUENCE [LARGE SCALE GENOMIC DNA]</scope>
    <source>
        <strain evidence="2 3">IFM 12276</strain>
    </source>
</reference>
<evidence type="ECO:0000313" key="3">
    <source>
        <dbReference type="Proteomes" id="UP001317870"/>
    </source>
</evidence>
<evidence type="ECO:0000256" key="1">
    <source>
        <dbReference type="SAM" id="MobiDB-lite"/>
    </source>
</evidence>
<dbReference type="SUPFAM" id="SSF63829">
    <property type="entry name" value="Calcium-dependent phosphotriesterase"/>
    <property type="match status" value="1"/>
</dbReference>
<protein>
    <recommendedName>
        <fullName evidence="4">SMP-30/Gluconolactonase/LRE-like region domain-containing protein</fullName>
    </recommendedName>
</protein>
<dbReference type="Proteomes" id="UP001317870">
    <property type="component" value="Chromosome"/>
</dbReference>
<accession>A0ABM8CSC3</accession>
<organism evidence="2 3">
    <name type="scientific">Nocardia sputorum</name>
    <dbReference type="NCBI Taxonomy" id="2984338"/>
    <lineage>
        <taxon>Bacteria</taxon>
        <taxon>Bacillati</taxon>
        <taxon>Actinomycetota</taxon>
        <taxon>Actinomycetes</taxon>
        <taxon>Mycobacteriales</taxon>
        <taxon>Nocardiaceae</taxon>
        <taxon>Nocardia</taxon>
    </lineage>
</organism>
<name>A0ABM8CSC3_9NOCA</name>
<dbReference type="Gene3D" id="2.120.10.30">
    <property type="entry name" value="TolB, C-terminal domain"/>
    <property type="match status" value="1"/>
</dbReference>
<dbReference type="PANTHER" id="PTHR40274">
    <property type="entry name" value="VIRGINIAMYCIN B LYASE"/>
    <property type="match status" value="1"/>
</dbReference>
<gene>
    <name evidence="2" type="ORF">IFM12276_08870</name>
</gene>
<evidence type="ECO:0000313" key="2">
    <source>
        <dbReference type="EMBL" id="BDT97858.1"/>
    </source>
</evidence>
<dbReference type="EMBL" id="AP026978">
    <property type="protein sequence ID" value="BDT97858.1"/>
    <property type="molecule type" value="Genomic_DNA"/>
</dbReference>
<keyword evidence="3" id="KW-1185">Reference proteome</keyword>
<proteinExistence type="predicted"/>
<dbReference type="InterPro" id="IPR051344">
    <property type="entry name" value="Vgb"/>
</dbReference>
<dbReference type="PANTHER" id="PTHR40274:SF3">
    <property type="entry name" value="VIRGINIAMYCIN B LYASE"/>
    <property type="match status" value="1"/>
</dbReference>
<evidence type="ECO:0008006" key="4">
    <source>
        <dbReference type="Google" id="ProtNLM"/>
    </source>
</evidence>
<feature type="region of interest" description="Disordered" evidence="1">
    <location>
        <begin position="1"/>
        <end position="21"/>
    </location>
</feature>